<dbReference type="EMBL" id="JANPWB010000001">
    <property type="protein sequence ID" value="KAJ1215123.1"/>
    <property type="molecule type" value="Genomic_DNA"/>
</dbReference>
<comment type="caution">
    <text evidence="2">The sequence shown here is derived from an EMBL/GenBank/DDBJ whole genome shotgun (WGS) entry which is preliminary data.</text>
</comment>
<evidence type="ECO:0000256" key="1">
    <source>
        <dbReference type="SAM" id="MobiDB-lite"/>
    </source>
</evidence>
<gene>
    <name evidence="2" type="ORF">NDU88_002733</name>
</gene>
<feature type="compositionally biased region" description="Basic and acidic residues" evidence="1">
    <location>
        <begin position="19"/>
        <end position="65"/>
    </location>
</feature>
<feature type="compositionally biased region" description="Basic and acidic residues" evidence="1">
    <location>
        <begin position="1"/>
        <end position="12"/>
    </location>
</feature>
<proteinExistence type="predicted"/>
<name>A0AAV7WRI5_PLEWA</name>
<organism evidence="2 3">
    <name type="scientific">Pleurodeles waltl</name>
    <name type="common">Iberian ribbed newt</name>
    <dbReference type="NCBI Taxonomy" id="8319"/>
    <lineage>
        <taxon>Eukaryota</taxon>
        <taxon>Metazoa</taxon>
        <taxon>Chordata</taxon>
        <taxon>Craniata</taxon>
        <taxon>Vertebrata</taxon>
        <taxon>Euteleostomi</taxon>
        <taxon>Amphibia</taxon>
        <taxon>Batrachia</taxon>
        <taxon>Caudata</taxon>
        <taxon>Salamandroidea</taxon>
        <taxon>Salamandridae</taxon>
        <taxon>Pleurodelinae</taxon>
        <taxon>Pleurodeles</taxon>
    </lineage>
</organism>
<protein>
    <submittedName>
        <fullName evidence="2">Uncharacterized protein</fullName>
    </submittedName>
</protein>
<feature type="region of interest" description="Disordered" evidence="1">
    <location>
        <begin position="1"/>
        <end position="80"/>
    </location>
</feature>
<evidence type="ECO:0000313" key="3">
    <source>
        <dbReference type="Proteomes" id="UP001066276"/>
    </source>
</evidence>
<accession>A0AAV7WRI5</accession>
<reference evidence="2" key="1">
    <citation type="journal article" date="2022" name="bioRxiv">
        <title>Sequencing and chromosome-scale assembly of the giantPleurodeles waltlgenome.</title>
        <authorList>
            <person name="Brown T."/>
            <person name="Elewa A."/>
            <person name="Iarovenko S."/>
            <person name="Subramanian E."/>
            <person name="Araus A.J."/>
            <person name="Petzold A."/>
            <person name="Susuki M."/>
            <person name="Suzuki K.-i.T."/>
            <person name="Hayashi T."/>
            <person name="Toyoda A."/>
            <person name="Oliveira C."/>
            <person name="Osipova E."/>
            <person name="Leigh N.D."/>
            <person name="Simon A."/>
            <person name="Yun M.H."/>
        </authorList>
    </citation>
    <scope>NUCLEOTIDE SEQUENCE</scope>
    <source>
        <strain evidence="2">20211129_DDA</strain>
        <tissue evidence="2">Liver</tissue>
    </source>
</reference>
<dbReference type="Proteomes" id="UP001066276">
    <property type="component" value="Chromosome 1_1"/>
</dbReference>
<sequence>MGTPTDTRKVDFRSPALKGKTDSGKEREEFSWKTPRREDAKETPRSEKSRELPPSEDLGKTGQRQEKKKKLTERAIITQC</sequence>
<keyword evidence="3" id="KW-1185">Reference proteome</keyword>
<evidence type="ECO:0000313" key="2">
    <source>
        <dbReference type="EMBL" id="KAJ1215123.1"/>
    </source>
</evidence>
<dbReference type="AlphaFoldDB" id="A0AAV7WRI5"/>